<keyword evidence="2" id="KW-1185">Reference proteome</keyword>
<comment type="caution">
    <text evidence="1">The sequence shown here is derived from an EMBL/GenBank/DDBJ whole genome shotgun (WGS) entry which is preliminary data.</text>
</comment>
<evidence type="ECO:0000313" key="2">
    <source>
        <dbReference type="Proteomes" id="UP001189122"/>
    </source>
</evidence>
<dbReference type="Proteomes" id="UP001189122">
    <property type="component" value="Unassembled WGS sequence"/>
</dbReference>
<reference evidence="2" key="1">
    <citation type="journal article" date="2020" name="Sci. Rep.">
        <title>Chromosome-scale genome assembly for the duckweed Spirodela intermedia, integrating cytogenetic maps, PacBio and Oxford Nanopore libraries.</title>
        <authorList>
            <person name="Hoang P.T.N."/>
            <person name="Fiebig A."/>
            <person name="Novak P."/>
            <person name="Macas J."/>
            <person name="Cao H.X."/>
            <person name="Stepanenko A."/>
            <person name="Chen G."/>
            <person name="Borisjuk N."/>
            <person name="Scholz U."/>
            <person name="Schubert I."/>
        </authorList>
    </citation>
    <scope>NUCLEOTIDE SEQUENCE [LARGE SCALE GENOMIC DNA]</scope>
</reference>
<protein>
    <submittedName>
        <fullName evidence="1">Uncharacterized protein</fullName>
    </submittedName>
</protein>
<accession>A0ABN7ECS6</accession>
<evidence type="ECO:0000313" key="1">
    <source>
        <dbReference type="EMBL" id="CAA6675712.1"/>
    </source>
</evidence>
<dbReference type="EMBL" id="CACRZD030000393">
    <property type="protein sequence ID" value="CAA6675712.1"/>
    <property type="molecule type" value="Genomic_DNA"/>
</dbReference>
<gene>
    <name evidence="1" type="ORF">SI7747_UN022054</name>
</gene>
<organism evidence="1 2">
    <name type="scientific">Spirodela intermedia</name>
    <name type="common">Intermediate duckweed</name>
    <dbReference type="NCBI Taxonomy" id="51605"/>
    <lineage>
        <taxon>Eukaryota</taxon>
        <taxon>Viridiplantae</taxon>
        <taxon>Streptophyta</taxon>
        <taxon>Embryophyta</taxon>
        <taxon>Tracheophyta</taxon>
        <taxon>Spermatophyta</taxon>
        <taxon>Magnoliopsida</taxon>
        <taxon>Liliopsida</taxon>
        <taxon>Araceae</taxon>
        <taxon>Lemnoideae</taxon>
        <taxon>Spirodela</taxon>
    </lineage>
</organism>
<proteinExistence type="predicted"/>
<sequence>MFGGGKSKVMRGSLVLASRKKHNTLYNDGERDSSPSTQETLVVQVQPDRGVKMKEPGFCYMA</sequence>
<name>A0ABN7ECS6_SPIIN</name>